<name>A0ABD5NK01_9EURY</name>
<feature type="region of interest" description="Disordered" evidence="1">
    <location>
        <begin position="1"/>
        <end position="60"/>
    </location>
</feature>
<accession>A0ABD5NK01</accession>
<dbReference type="AlphaFoldDB" id="A0ABD5NK01"/>
<organism evidence="2 3">
    <name type="scientific">Halovivax cerinus</name>
    <dbReference type="NCBI Taxonomy" id="1487865"/>
    <lineage>
        <taxon>Archaea</taxon>
        <taxon>Methanobacteriati</taxon>
        <taxon>Methanobacteriota</taxon>
        <taxon>Stenosarchaea group</taxon>
        <taxon>Halobacteria</taxon>
        <taxon>Halobacteriales</taxon>
        <taxon>Natrialbaceae</taxon>
        <taxon>Halovivax</taxon>
    </lineage>
</organism>
<dbReference type="RefSeq" id="WP_256531914.1">
    <property type="nucleotide sequence ID" value="NZ_CP101824.1"/>
</dbReference>
<protein>
    <submittedName>
        <fullName evidence="2">KEOPS complex subunit Pcc1</fullName>
    </submittedName>
</protein>
<evidence type="ECO:0000256" key="1">
    <source>
        <dbReference type="SAM" id="MobiDB-lite"/>
    </source>
</evidence>
<evidence type="ECO:0000313" key="2">
    <source>
        <dbReference type="EMBL" id="MFC3957156.1"/>
    </source>
</evidence>
<keyword evidence="3" id="KW-1185">Reference proteome</keyword>
<reference evidence="2 3" key="1">
    <citation type="journal article" date="2019" name="Int. J. Syst. Evol. Microbiol.">
        <title>The Global Catalogue of Microorganisms (GCM) 10K type strain sequencing project: providing services to taxonomists for standard genome sequencing and annotation.</title>
        <authorList>
            <consortium name="The Broad Institute Genomics Platform"/>
            <consortium name="The Broad Institute Genome Sequencing Center for Infectious Disease"/>
            <person name="Wu L."/>
            <person name="Ma J."/>
        </authorList>
    </citation>
    <scope>NUCLEOTIDE SEQUENCE [LARGE SCALE GENOMIC DNA]</scope>
    <source>
        <strain evidence="2 3">IBRC-M 10256</strain>
    </source>
</reference>
<feature type="compositionally biased region" description="Low complexity" evidence="1">
    <location>
        <begin position="44"/>
        <end position="55"/>
    </location>
</feature>
<dbReference type="NCBIfam" id="NF011470">
    <property type="entry name" value="PRK14887.1"/>
    <property type="match status" value="1"/>
</dbReference>
<gene>
    <name evidence="2" type="ORF">ACFOUR_02055</name>
</gene>
<feature type="region of interest" description="Disordered" evidence="1">
    <location>
        <begin position="90"/>
        <end position="158"/>
    </location>
</feature>
<dbReference type="EMBL" id="JBHSAQ010000001">
    <property type="protein sequence ID" value="MFC3957156.1"/>
    <property type="molecule type" value="Genomic_DNA"/>
</dbReference>
<dbReference type="GeneID" id="73904678"/>
<dbReference type="Proteomes" id="UP001595846">
    <property type="component" value="Unassembled WGS sequence"/>
</dbReference>
<sequence>MTRRATIRTAHADPETVAAALAPDNTDEMDTRVESVVDDGSTNDEGGAADATTAGADERVVVTTIERESTSGLQSTVDDTLVNLAVAEAVATGARSGDAARAQTERSTMNGDAPDDETSADAERTNGDAPDESASTAGSQPTDESTDDRTQTDTTDTP</sequence>
<proteinExistence type="predicted"/>
<comment type="caution">
    <text evidence="2">The sequence shown here is derived from an EMBL/GenBank/DDBJ whole genome shotgun (WGS) entry which is preliminary data.</text>
</comment>
<evidence type="ECO:0000313" key="3">
    <source>
        <dbReference type="Proteomes" id="UP001595846"/>
    </source>
</evidence>